<dbReference type="EMBL" id="DQ491002">
    <property type="protein sequence ID" value="ABT15189.1"/>
    <property type="molecule type" value="Genomic_DNA"/>
</dbReference>
<sequence>MMVVRFPSKNTTSKNVTFQNLSSDICSLVKTSTTPNKEPEQGVMESVRRRRIFFRKYSMSKFAMETRNTSKHGEIT</sequence>
<dbReference type="GeneID" id="5659207"/>
<protein>
    <submittedName>
        <fullName evidence="1">Uncharacterized protein b790L</fullName>
    </submittedName>
</protein>
<name>A7IXW5_PBCVN</name>
<dbReference type="RefSeq" id="YP_001497986.1">
    <property type="nucleotide sequence ID" value="NC_009898.1"/>
</dbReference>
<dbReference type="Proteomes" id="UP000202419">
    <property type="component" value="Segment"/>
</dbReference>
<dbReference type="OrthoDB" id="40208at10239"/>
<dbReference type="KEGG" id="vg:5659207"/>
<reference evidence="1 2" key="1">
    <citation type="journal article" date="2007" name="Virology">
        <title>Sequence and annotation of the 369-kb NY-2A and the 345-kb AR158 viruses that infect Chlorella NC64A.</title>
        <authorList>
            <person name="Fitzgerald L.A."/>
            <person name="Graves M.V."/>
            <person name="Li X."/>
            <person name="Feldblyum T."/>
            <person name="Nierman W.C."/>
            <person name="Van Etten J.L."/>
        </authorList>
    </citation>
    <scope>NUCLEOTIDE SEQUENCE [LARGE SCALE GENOMIC DNA]</scope>
    <source>
        <strain evidence="1 2">NY-2A</strain>
    </source>
</reference>
<accession>A7IXW5</accession>
<proteinExistence type="predicted"/>
<organismHost>
    <name type="scientific">Chlorella</name>
    <dbReference type="NCBI Taxonomy" id="3071"/>
</organismHost>
<evidence type="ECO:0000313" key="2">
    <source>
        <dbReference type="Proteomes" id="UP000202419"/>
    </source>
</evidence>
<organism evidence="1 2">
    <name type="scientific">Paramecium bursaria Chlorella virus NY2A</name>
    <name type="common">PBCV-NY2A</name>
    <dbReference type="NCBI Taxonomy" id="46021"/>
    <lineage>
        <taxon>Viruses</taxon>
        <taxon>Varidnaviria</taxon>
        <taxon>Bamfordvirae</taxon>
        <taxon>Nucleocytoviricota</taxon>
        <taxon>Megaviricetes</taxon>
        <taxon>Algavirales</taxon>
        <taxon>Phycodnaviridae</taxon>
        <taxon>Chlorovirus</taxon>
        <taxon>Chlorovirus americanus</taxon>
    </lineage>
</organism>
<gene>
    <name evidence="1" type="primary">b790L</name>
    <name evidence="1" type="ORF">NY2A_b790L</name>
</gene>
<keyword evidence="2" id="KW-1185">Reference proteome</keyword>
<evidence type="ECO:0000313" key="1">
    <source>
        <dbReference type="EMBL" id="ABT15189.1"/>
    </source>
</evidence>